<dbReference type="InterPro" id="IPR050463">
    <property type="entry name" value="Gfo/Idh/MocA_oxidrdct_glycsds"/>
</dbReference>
<dbReference type="PANTHER" id="PTHR43818">
    <property type="entry name" value="BCDNA.GH03377"/>
    <property type="match status" value="1"/>
</dbReference>
<dbReference type="SUPFAM" id="SSF51735">
    <property type="entry name" value="NAD(P)-binding Rossmann-fold domains"/>
    <property type="match status" value="1"/>
</dbReference>
<dbReference type="InterPro" id="IPR000683">
    <property type="entry name" value="Gfo/Idh/MocA-like_OxRdtase_N"/>
</dbReference>
<dbReference type="OrthoDB" id="9815825at2"/>
<protein>
    <submittedName>
        <fullName evidence="4">Gfo/Idh/MocA family oxidoreductase</fullName>
    </submittedName>
</protein>
<dbReference type="Pfam" id="PF22725">
    <property type="entry name" value="GFO_IDH_MocA_C3"/>
    <property type="match status" value="1"/>
</dbReference>
<feature type="domain" description="GFO/IDH/MocA-like oxidoreductase" evidence="3">
    <location>
        <begin position="134"/>
        <end position="254"/>
    </location>
</feature>
<dbReference type="Gene3D" id="3.40.50.720">
    <property type="entry name" value="NAD(P)-binding Rossmann-like Domain"/>
    <property type="match status" value="1"/>
</dbReference>
<dbReference type="EMBL" id="QOUX01000027">
    <property type="protein sequence ID" value="RXJ02032.1"/>
    <property type="molecule type" value="Genomic_DNA"/>
</dbReference>
<feature type="domain" description="Gfo/Idh/MocA-like oxidoreductase N-terminal" evidence="2">
    <location>
        <begin position="6"/>
        <end position="121"/>
    </location>
</feature>
<dbReference type="RefSeq" id="WP_129077747.1">
    <property type="nucleotide sequence ID" value="NZ_QOUX01000027.1"/>
</dbReference>
<dbReference type="SUPFAM" id="SSF55347">
    <property type="entry name" value="Glyceraldehyde-3-phosphate dehydrogenase-like, C-terminal domain"/>
    <property type="match status" value="1"/>
</dbReference>
<dbReference type="AlphaFoldDB" id="A0A4V1LGK4"/>
<keyword evidence="1" id="KW-0560">Oxidoreductase</keyword>
<dbReference type="Proteomes" id="UP000290649">
    <property type="component" value="Unassembled WGS sequence"/>
</dbReference>
<evidence type="ECO:0000256" key="1">
    <source>
        <dbReference type="ARBA" id="ARBA00023002"/>
    </source>
</evidence>
<gene>
    <name evidence="4" type="ORF">DS745_08030</name>
</gene>
<proteinExistence type="predicted"/>
<accession>A0A4V1LGK4</accession>
<reference evidence="4 5" key="1">
    <citation type="journal article" date="2019" name="Int. J. Syst. Evol. Microbiol.">
        <title>Anaerobacillus alkaliphilus sp. nov., a novel alkaliphilic and moderately halophilic bacterium.</title>
        <authorList>
            <person name="Borsodi A.K."/>
            <person name="Aszalos J.M."/>
            <person name="Bihari P."/>
            <person name="Nagy I."/>
            <person name="Schumann P."/>
            <person name="Sproer C."/>
            <person name="Kovacs A.L."/>
            <person name="Boka K."/>
            <person name="Dobosy P."/>
            <person name="Ovari M."/>
            <person name="Szili-Kovacs T."/>
            <person name="Toth E."/>
        </authorList>
    </citation>
    <scope>NUCLEOTIDE SEQUENCE [LARGE SCALE GENOMIC DNA]</scope>
    <source>
        <strain evidence="4 5">B16-10</strain>
    </source>
</reference>
<evidence type="ECO:0000313" key="5">
    <source>
        <dbReference type="Proteomes" id="UP000290649"/>
    </source>
</evidence>
<dbReference type="Gene3D" id="3.30.360.10">
    <property type="entry name" value="Dihydrodipicolinate Reductase, domain 2"/>
    <property type="match status" value="1"/>
</dbReference>
<sequence length="327" mass="36918">MENNVIHIGIIGLGAIGERLMNLFQTREDIVVSAICDTSKARLQEVAETFTITNKFTNYQDLLDRTEIDAVYVAVPPKFHEAIVLAAISAGKHILCEKPLANSVEEAERMVDAITKTNLVHAMHFPLNYQASLQQFEQLFKDGYIGELRRINLKMHFSHWPRLWQQSDWVAGREQGGYVLEVGVHWIQAIQRIFGKITEVRSQLHFPEDPSLCENAIIAEMKLENGTSVLIDGLSNIGGEEQLEFAAYGTDGTIMLRNWRQLLAAKSGEALQELEISFGNGNNLISEFVKAIHGEKAELYDFQNGYDAQVVLEALRHPINNDWQKLN</sequence>
<dbReference type="GO" id="GO:0000166">
    <property type="term" value="F:nucleotide binding"/>
    <property type="evidence" value="ECO:0007669"/>
    <property type="project" value="InterPro"/>
</dbReference>
<name>A0A4V1LGK4_9BACI</name>
<evidence type="ECO:0000259" key="3">
    <source>
        <dbReference type="Pfam" id="PF22725"/>
    </source>
</evidence>
<dbReference type="Pfam" id="PF01408">
    <property type="entry name" value="GFO_IDH_MocA"/>
    <property type="match status" value="1"/>
</dbReference>
<dbReference type="GO" id="GO:0016491">
    <property type="term" value="F:oxidoreductase activity"/>
    <property type="evidence" value="ECO:0007669"/>
    <property type="project" value="UniProtKB-KW"/>
</dbReference>
<evidence type="ECO:0000259" key="2">
    <source>
        <dbReference type="Pfam" id="PF01408"/>
    </source>
</evidence>
<dbReference type="InterPro" id="IPR036291">
    <property type="entry name" value="NAD(P)-bd_dom_sf"/>
</dbReference>
<dbReference type="PANTHER" id="PTHR43818:SF11">
    <property type="entry name" value="BCDNA.GH03377"/>
    <property type="match status" value="1"/>
</dbReference>
<comment type="caution">
    <text evidence="4">The sequence shown here is derived from an EMBL/GenBank/DDBJ whole genome shotgun (WGS) entry which is preliminary data.</text>
</comment>
<organism evidence="4 5">
    <name type="scientific">Anaerobacillus alkaliphilus</name>
    <dbReference type="NCBI Taxonomy" id="1548597"/>
    <lineage>
        <taxon>Bacteria</taxon>
        <taxon>Bacillati</taxon>
        <taxon>Bacillota</taxon>
        <taxon>Bacilli</taxon>
        <taxon>Bacillales</taxon>
        <taxon>Bacillaceae</taxon>
        <taxon>Anaerobacillus</taxon>
    </lineage>
</organism>
<dbReference type="InterPro" id="IPR055170">
    <property type="entry name" value="GFO_IDH_MocA-like_dom"/>
</dbReference>
<keyword evidence="5" id="KW-1185">Reference proteome</keyword>
<evidence type="ECO:0000313" key="4">
    <source>
        <dbReference type="EMBL" id="RXJ02032.1"/>
    </source>
</evidence>